<feature type="region of interest" description="Disordered" evidence="1">
    <location>
        <begin position="767"/>
        <end position="820"/>
    </location>
</feature>
<evidence type="ECO:0000313" key="2">
    <source>
        <dbReference type="EMBL" id="CAI3982676.1"/>
    </source>
</evidence>
<feature type="compositionally biased region" description="Acidic residues" evidence="1">
    <location>
        <begin position="627"/>
        <end position="640"/>
    </location>
</feature>
<dbReference type="Proteomes" id="UP001152797">
    <property type="component" value="Unassembled WGS sequence"/>
</dbReference>
<dbReference type="EMBL" id="CAMXCT030000735">
    <property type="protein sequence ID" value="CAL4769988.1"/>
    <property type="molecule type" value="Genomic_DNA"/>
</dbReference>
<reference evidence="2" key="1">
    <citation type="submission" date="2022-10" db="EMBL/GenBank/DDBJ databases">
        <authorList>
            <person name="Chen Y."/>
            <person name="Dougan E. K."/>
            <person name="Chan C."/>
            <person name="Rhodes N."/>
            <person name="Thang M."/>
        </authorList>
    </citation>
    <scope>NUCLEOTIDE SEQUENCE</scope>
</reference>
<feature type="compositionally biased region" description="Basic and acidic residues" evidence="1">
    <location>
        <begin position="148"/>
        <end position="161"/>
    </location>
</feature>
<evidence type="ECO:0000256" key="1">
    <source>
        <dbReference type="SAM" id="MobiDB-lite"/>
    </source>
</evidence>
<feature type="region of interest" description="Disordered" evidence="1">
    <location>
        <begin position="69"/>
        <end position="287"/>
    </location>
</feature>
<feature type="compositionally biased region" description="Basic and acidic residues" evidence="1">
    <location>
        <begin position="128"/>
        <end position="139"/>
    </location>
</feature>
<evidence type="ECO:0000313" key="3">
    <source>
        <dbReference type="EMBL" id="CAL4769988.1"/>
    </source>
</evidence>
<gene>
    <name evidence="2" type="ORF">C1SCF055_LOCUS10345</name>
</gene>
<feature type="compositionally biased region" description="Acidic residues" evidence="1">
    <location>
        <begin position="790"/>
        <end position="811"/>
    </location>
</feature>
<dbReference type="EMBL" id="CAMXCT020000735">
    <property type="protein sequence ID" value="CAL1136051.1"/>
    <property type="molecule type" value="Genomic_DNA"/>
</dbReference>
<dbReference type="EMBL" id="CAMXCT010000735">
    <property type="protein sequence ID" value="CAI3982676.1"/>
    <property type="molecule type" value="Genomic_DNA"/>
</dbReference>
<feature type="compositionally biased region" description="Polar residues" evidence="1">
    <location>
        <begin position="260"/>
        <end position="273"/>
    </location>
</feature>
<reference evidence="3 4" key="2">
    <citation type="submission" date="2024-05" db="EMBL/GenBank/DDBJ databases">
        <authorList>
            <person name="Chen Y."/>
            <person name="Shah S."/>
            <person name="Dougan E. K."/>
            <person name="Thang M."/>
            <person name="Chan C."/>
        </authorList>
    </citation>
    <scope>NUCLEOTIDE SEQUENCE [LARGE SCALE GENOMIC DNA]</scope>
</reference>
<comment type="caution">
    <text evidence="2">The sequence shown here is derived from an EMBL/GenBank/DDBJ whole genome shotgun (WGS) entry which is preliminary data.</text>
</comment>
<feature type="compositionally biased region" description="Basic and acidic residues" evidence="1">
    <location>
        <begin position="234"/>
        <end position="258"/>
    </location>
</feature>
<feature type="compositionally biased region" description="Basic and acidic residues" evidence="1">
    <location>
        <begin position="522"/>
        <end position="532"/>
    </location>
</feature>
<feature type="compositionally biased region" description="Basic and acidic residues" evidence="1">
    <location>
        <begin position="592"/>
        <end position="605"/>
    </location>
</feature>
<accession>A0A9P1C2I7</accession>
<feature type="compositionally biased region" description="Low complexity" evidence="1">
    <location>
        <begin position="115"/>
        <end position="127"/>
    </location>
</feature>
<feature type="compositionally biased region" description="Basic residues" evidence="1">
    <location>
        <begin position="643"/>
        <end position="656"/>
    </location>
</feature>
<feature type="compositionally biased region" description="Basic residues" evidence="1">
    <location>
        <begin position="105"/>
        <end position="114"/>
    </location>
</feature>
<protein>
    <submittedName>
        <fullName evidence="2">Uncharacterized protein</fullName>
    </submittedName>
</protein>
<evidence type="ECO:0000313" key="4">
    <source>
        <dbReference type="Proteomes" id="UP001152797"/>
    </source>
</evidence>
<proteinExistence type="predicted"/>
<feature type="compositionally biased region" description="Low complexity" evidence="1">
    <location>
        <begin position="580"/>
        <end position="591"/>
    </location>
</feature>
<name>A0A9P1C2I7_9DINO</name>
<organism evidence="2">
    <name type="scientific">Cladocopium goreaui</name>
    <dbReference type="NCBI Taxonomy" id="2562237"/>
    <lineage>
        <taxon>Eukaryota</taxon>
        <taxon>Sar</taxon>
        <taxon>Alveolata</taxon>
        <taxon>Dinophyceae</taxon>
        <taxon>Suessiales</taxon>
        <taxon>Symbiodiniaceae</taxon>
        <taxon>Cladocopium</taxon>
    </lineage>
</organism>
<feature type="compositionally biased region" description="Basic and acidic residues" evidence="1">
    <location>
        <begin position="198"/>
        <end position="216"/>
    </location>
</feature>
<keyword evidence="4" id="KW-1185">Reference proteome</keyword>
<sequence length="2120" mass="235211">MPRAVQPPKKCGVRQCEASVLPARWDEDRQIWRSRCEKKRAGNQLSNHECWYDEDEKVWVWTSCLSKALGTKGAPKGNGESQGAEVPEEVGPEEPHPKGASNSKGRGKNGKKGSKGTQNSKGKGNAANKKDAQGDKLLEQTDGTGKQDGGDKLLEQTDDTGKQNGGDKLLEQTQDGGADQLSVENAEGADQVSAENAEGQKEESGLSLRDAGDKLSKQAGETGKGEVAPLTPEKCPKPDKWSRLDVQLEHFDRSRLGNDRPSQQEPHVTSSPRTPVKNDKGVPAAFPADTMSPIKVLERPRSRGAAAEGKDTGPMPGWAWGCTSEFKPARKVASVGHQAEMLTALLLPRMQRAEVLRRVDQKEVLMLPPRMQRAAGLLRHKDVVQRCEEIDNIEVLRRVDQKARALGREMEVLMLPPRMQRAAGLLRHKDVVQRCEEIDNIEWLAKRDLIAAEVLPDGNCAVWSLLSLEAKNPFLPAWDHKKAAEEKREEIAKKLEEASASKGWRALYSVMYDVMQPTQEEDVQKTAVKKDPGTPSKRPKPNPPIFMDLTTPPRKAKEVMVDGAQRGAYPEKRQIENPVFGAEPAADPFPAAKDKAQKADFKANVEKALGQSAQRPAAPKRKLNPATEEEEEEEDAEEEDAPKKKKKKKNRTCKVRVKQDSDKRVAAAKAYLGSIGISWLSSQAYHGEYKWKNLPQRTAFSNLYAKLLEGELPECLVCVEMLKAKEFNKDGFEAVVESATDPSKQSPVSQRLQALCEQLKAVEIQRQADASDMAEGEKEEAAMAAMAEGEKEEATDEEQDEVTEGQEEPNDNEVKNSRRQPEGKVFECSRLKKDCVRHYIKQHCGPEHLNAVAEMISRIACEQKSLGEDESCGGSKEQVPCRGLSLTHGSMSQLSKYKDDFVLWVRYTKLNQEGGKHEYTFVAAREELLVQHQHCEKIVWIKPGEEATCPKCNNTEMAKLAVKCATKFSTRYWAAILLSSKLFKGEEHTESLISSLKATHLYNMRKDSLEAVIPPAEADTASLQKLQKFVRMSWTRTPKENHTELSMAFMVEVVNPVLSVNTVDCTGDMQKLANQFTSLISSQNFEPDSLEALNLRILKGTAGGKLSQNPAAMGIVLQCLELIGRSERGVSMKKRRKMGDREEGMVHEAAMLLASNGCSAELMQQMGFNKESTLKTHNRLDNLLEQSLPCPALSLLFPGIIERNMQLIDSIIPRQIARRRRMCVAFDFTYLTPIHSTVQLHGKKALVGSPFTMKDLSTDAPGSFQQILQGREMGNRVKANRMCLGLLVGKIGPEKVGAGGLGPKLFEPSMLEPDELTSLLKEVFRMLDAFADRASEYCKLFICDGEACNSILKSAICGQLSPELKRKMFQTKFFSRLRHVPIQGLEELPHFPIRSCFLDDGDPIFCMPGSAHAVKNAAGQVCSETKVPYFGRHFCDATGALEFSLPIPAYVRKDGMSDRLSSNAALECFHRYVRGAFGWFRERCELAICGHICYDLWALTSSQREKEQNVAKGKFQLAHQTRRNLQAVALSTVAMCASKSDDWDAFRHPHGLSEIHIERFFGRLRAYSASGDLSARQLWNAEAVQMRRLSKTKPAGHVPTAAEETPLNAAQLRSCAQNALNAALQLVSQASGIASGNLLREYMAESVGDFFEIEEEETINEDLLGEGQVDEVRAVLHQIEQVAADEHRNEAALDESEAPPHDADLELPDGLALVELTSHDPADTAAAKEISDMENFPQTLKAALAKDGNIWSNLWQLAVFLRCSVGGMDSAYLKKGEVIRQRARKLNWHQTLEHELKEIREQEDEMLAGQRGSRLAKWIATSDNVRQQAGLTAPEAMKIGKVVVLHTGTAEVALVHTMWPNSKKPKPCVQELPLDRVKCFRATILLEKEGSDAVSPTEFTWMYTPENVLAILDVMEADVASGKIVLTPSSKAALSTLKAQELPELEVKNRRKRRAKETAEKEASASSAKLSFKSVAKKVKMVAAASAAGDPSQADEASLIGPDDIRRSIAGRNAIKRFASKLLDLDALHFAEQPCFDLLSRECTLKVAKGYKRKDFLNHIPLYFQYEYFSVRSPEHYGHKVHCALTKILVELQNPVPERKGLQKLIADCKSCKLKGSVQA</sequence>
<feature type="region of interest" description="Disordered" evidence="1">
    <location>
        <begin position="521"/>
        <end position="656"/>
    </location>
</feature>